<keyword evidence="3" id="KW-1185">Reference proteome</keyword>
<proteinExistence type="predicted"/>
<dbReference type="Proteomes" id="UP000027195">
    <property type="component" value="Unassembled WGS sequence"/>
</dbReference>
<dbReference type="OrthoDB" id="3156807at2759"/>
<evidence type="ECO:0000256" key="1">
    <source>
        <dbReference type="SAM" id="MobiDB-lite"/>
    </source>
</evidence>
<feature type="region of interest" description="Disordered" evidence="1">
    <location>
        <begin position="206"/>
        <end position="244"/>
    </location>
</feature>
<sequence length="424" mass="47768">MITVLERRLSREKVDADYANGFIRALGQLFKDLPNYPKRPARHHDEDEDDEQDQGEGLHEKFISGVIRKTQGFRILRIIAFFVENDRSAALLDQVEKILVSLYRPGENYPGLYSSLISAQTWEDLSSALRRGAQQSDIDELIELRHTAAPGIPNPYNTKLITYSNIDQLRRALAYPDALNVPSTPIMPTLAAIQPIANGRHSLKISQNTPSLDPQEHHASMASSGLSRLHETTPAEGVSESEEMTGEQLVAATRILNQLRRRVRIRASHGQPVPRYFKECLDNAGKIGVSCDFSIYLKLYRGPLPHLLAYLENVRDSSWRAKGEASKNSRSAKDEQLEEWQSRIRMYSSLHKETMKLVQKLEAKSSLHQVGCVSTLRSAVEEVRDLSVRARAALKGRIVLEEDLRLGLKGILVEWQPTQHGLGI</sequence>
<protein>
    <submittedName>
        <fullName evidence="2">Uncharacterized protein</fullName>
    </submittedName>
</protein>
<accession>A0A067MP10</accession>
<feature type="region of interest" description="Disordered" evidence="1">
    <location>
        <begin position="37"/>
        <end position="56"/>
    </location>
</feature>
<dbReference type="InParanoid" id="A0A067MP10"/>
<reference evidence="3" key="1">
    <citation type="journal article" date="2014" name="Proc. Natl. Acad. Sci. U.S.A.">
        <title>Extensive sampling of basidiomycete genomes demonstrates inadequacy of the white-rot/brown-rot paradigm for wood decay fungi.</title>
        <authorList>
            <person name="Riley R."/>
            <person name="Salamov A.A."/>
            <person name="Brown D.W."/>
            <person name="Nagy L.G."/>
            <person name="Floudas D."/>
            <person name="Held B.W."/>
            <person name="Levasseur A."/>
            <person name="Lombard V."/>
            <person name="Morin E."/>
            <person name="Otillar R."/>
            <person name="Lindquist E.A."/>
            <person name="Sun H."/>
            <person name="LaButti K.M."/>
            <person name="Schmutz J."/>
            <person name="Jabbour D."/>
            <person name="Luo H."/>
            <person name="Baker S.E."/>
            <person name="Pisabarro A.G."/>
            <person name="Walton J.D."/>
            <person name="Blanchette R.A."/>
            <person name="Henrissat B."/>
            <person name="Martin F."/>
            <person name="Cullen D."/>
            <person name="Hibbett D.S."/>
            <person name="Grigoriev I.V."/>
        </authorList>
    </citation>
    <scope>NUCLEOTIDE SEQUENCE [LARGE SCALE GENOMIC DNA]</scope>
    <source>
        <strain evidence="3">FD-172 SS1</strain>
    </source>
</reference>
<dbReference type="HOGENOM" id="CLU_647212_0_0_1"/>
<evidence type="ECO:0000313" key="2">
    <source>
        <dbReference type="EMBL" id="KDQ17284.1"/>
    </source>
</evidence>
<dbReference type="AlphaFoldDB" id="A0A067MP10"/>
<dbReference type="STRING" id="930990.A0A067MP10"/>
<gene>
    <name evidence="2" type="ORF">BOTBODRAFT_30097</name>
</gene>
<name>A0A067MP10_BOTB1</name>
<evidence type="ECO:0000313" key="3">
    <source>
        <dbReference type="Proteomes" id="UP000027195"/>
    </source>
</evidence>
<organism evidence="2 3">
    <name type="scientific">Botryobasidium botryosum (strain FD-172 SS1)</name>
    <dbReference type="NCBI Taxonomy" id="930990"/>
    <lineage>
        <taxon>Eukaryota</taxon>
        <taxon>Fungi</taxon>
        <taxon>Dikarya</taxon>
        <taxon>Basidiomycota</taxon>
        <taxon>Agaricomycotina</taxon>
        <taxon>Agaricomycetes</taxon>
        <taxon>Cantharellales</taxon>
        <taxon>Botryobasidiaceae</taxon>
        <taxon>Botryobasidium</taxon>
    </lineage>
</organism>
<dbReference type="EMBL" id="KL198024">
    <property type="protein sequence ID" value="KDQ17284.1"/>
    <property type="molecule type" value="Genomic_DNA"/>
</dbReference>